<dbReference type="InterPro" id="IPR011576">
    <property type="entry name" value="Pyridox_Oxase_N"/>
</dbReference>
<dbReference type="UniPathway" id="UPA01068">
    <property type="reaction ID" value="UER00304"/>
</dbReference>
<dbReference type="InterPro" id="IPR019740">
    <property type="entry name" value="Pyridox_Oxase_CS"/>
</dbReference>
<reference evidence="11" key="1">
    <citation type="journal article" date="2016" name="Nat. Commun.">
        <title>Genome analysis of three Pneumocystis species reveals adaptation mechanisms to life exclusively in mammalian hosts.</title>
        <authorList>
            <person name="Ma L."/>
            <person name="Chen Z."/>
            <person name="Huang D.W."/>
            <person name="Kutty G."/>
            <person name="Ishihara M."/>
            <person name="Wang H."/>
            <person name="Abouelleil A."/>
            <person name="Bishop L."/>
            <person name="Davey E."/>
            <person name="Deng R."/>
            <person name="Deng X."/>
            <person name="Fan L."/>
            <person name="Fantoni G."/>
            <person name="Fitzgerald M."/>
            <person name="Gogineni E."/>
            <person name="Goldberg J.M."/>
            <person name="Handley G."/>
            <person name="Hu X."/>
            <person name="Huber C."/>
            <person name="Jiao X."/>
            <person name="Jones K."/>
            <person name="Levin J.Z."/>
            <person name="Liu Y."/>
            <person name="Macdonald P."/>
            <person name="Melnikov A."/>
            <person name="Raley C."/>
            <person name="Sassi M."/>
            <person name="Sherman B.T."/>
            <person name="Song X."/>
            <person name="Sykes S."/>
            <person name="Tran B."/>
            <person name="Walsh L."/>
            <person name="Xia Y."/>
            <person name="Yang J."/>
            <person name="Young S."/>
            <person name="Zeng Q."/>
            <person name="Zheng X."/>
            <person name="Stephens R."/>
            <person name="Nusbaum C."/>
            <person name="Birren B.W."/>
            <person name="Azadi P."/>
            <person name="Lempicki R.A."/>
            <person name="Cuomo C.A."/>
            <person name="Kovacs J.A."/>
        </authorList>
    </citation>
    <scope>NUCLEOTIDE SEQUENCE [LARGE SCALE GENOMIC DNA]</scope>
    <source>
        <strain evidence="11">B80</strain>
    </source>
</reference>
<evidence type="ECO:0000256" key="5">
    <source>
        <dbReference type="ARBA" id="ARBA00022630"/>
    </source>
</evidence>
<evidence type="ECO:0000313" key="11">
    <source>
        <dbReference type="Proteomes" id="UP000054454"/>
    </source>
</evidence>
<evidence type="ECO:0000259" key="9">
    <source>
        <dbReference type="Pfam" id="PF10590"/>
    </source>
</evidence>
<dbReference type="Pfam" id="PF01243">
    <property type="entry name" value="PNPOx_N"/>
    <property type="match status" value="1"/>
</dbReference>
<dbReference type="GO" id="GO:0010181">
    <property type="term" value="F:FMN binding"/>
    <property type="evidence" value="ECO:0007669"/>
    <property type="project" value="InterPro"/>
</dbReference>
<dbReference type="GeneID" id="28937744"/>
<dbReference type="NCBIfam" id="NF004231">
    <property type="entry name" value="PRK05679.1"/>
    <property type="match status" value="1"/>
</dbReference>
<evidence type="ECO:0000313" key="10">
    <source>
        <dbReference type="EMBL" id="KTW26127.1"/>
    </source>
</evidence>
<dbReference type="GO" id="GO:0008615">
    <property type="term" value="P:pyridoxine biosynthetic process"/>
    <property type="evidence" value="ECO:0007669"/>
    <property type="project" value="InterPro"/>
</dbReference>
<evidence type="ECO:0000256" key="4">
    <source>
        <dbReference type="ARBA" id="ARBA00012801"/>
    </source>
</evidence>
<dbReference type="OrthoDB" id="303614at2759"/>
<dbReference type="InterPro" id="IPR019576">
    <property type="entry name" value="Pyridoxamine_oxidase_dimer_C"/>
</dbReference>
<gene>
    <name evidence="10" type="ORF">T552_03021</name>
</gene>
<evidence type="ECO:0000256" key="1">
    <source>
        <dbReference type="ARBA" id="ARBA00001917"/>
    </source>
</evidence>
<comment type="caution">
    <text evidence="10">The sequence shown here is derived from an EMBL/GenBank/DDBJ whole genome shotgun (WGS) entry which is preliminary data.</text>
</comment>
<keyword evidence="7" id="KW-0560">Oxidoreductase</keyword>
<dbReference type="AlphaFoldDB" id="A0A0W4ZCH8"/>
<name>A0A0W4ZCH8_PNEC8</name>
<dbReference type="PROSITE" id="PS01064">
    <property type="entry name" value="PYRIDOX_OXIDASE"/>
    <property type="match status" value="1"/>
</dbReference>
<comment type="pathway">
    <text evidence="3">Cofactor metabolism; pyridoxal 5'-phosphate salvage; pyridoxal 5'-phosphate from pyridoxine 5'-phosphate: step 1/1.</text>
</comment>
<evidence type="ECO:0000259" key="8">
    <source>
        <dbReference type="Pfam" id="PF01243"/>
    </source>
</evidence>
<dbReference type="HAMAP" id="MF_01629">
    <property type="entry name" value="PdxH"/>
    <property type="match status" value="1"/>
</dbReference>
<feature type="domain" description="Pyridoxamine 5'-phosphate oxidase N-terminal" evidence="8">
    <location>
        <begin position="48"/>
        <end position="165"/>
    </location>
</feature>
<evidence type="ECO:0000256" key="3">
    <source>
        <dbReference type="ARBA" id="ARBA00005037"/>
    </source>
</evidence>
<dbReference type="PIRSF" id="PIRSF000190">
    <property type="entry name" value="Pyd_amn-ph_oxd"/>
    <property type="match status" value="1"/>
</dbReference>
<feature type="domain" description="Pyridoxine 5'-phosphate oxidase dimerisation C-terminal" evidence="9">
    <location>
        <begin position="185"/>
        <end position="225"/>
    </location>
</feature>
<evidence type="ECO:0000256" key="2">
    <source>
        <dbReference type="ARBA" id="ARBA00004738"/>
    </source>
</evidence>
<dbReference type="PANTHER" id="PTHR10851">
    <property type="entry name" value="PYRIDOXINE-5-PHOSPHATE OXIDASE"/>
    <property type="match status" value="1"/>
</dbReference>
<dbReference type="EMBL" id="LFVZ01000014">
    <property type="protein sequence ID" value="KTW26127.1"/>
    <property type="molecule type" value="Genomic_DNA"/>
</dbReference>
<dbReference type="Pfam" id="PF10590">
    <property type="entry name" value="PNP_phzG_C"/>
    <property type="match status" value="1"/>
</dbReference>
<evidence type="ECO:0000256" key="7">
    <source>
        <dbReference type="ARBA" id="ARBA00023002"/>
    </source>
</evidence>
<sequence>MPRKVVEKLISIKDRSSYSAGSLLLENLEKDPFKTFEKWFKEAMNTDEANAMTLSTASLPSGRVSARMVLLKEVDNQGFVIYSNLETSRKSQDLRSNRWAALTFYWRALEKQVRIEGKIEYLSSEESQKYYDSRPLHSRLGAWASPQSVYLKDRRELEERFEEIKRKFLKELNHENTRIPIPPFWGGLRVVPESIEFWQGRENRLHDRFVYIKQESGWDIHRLAP</sequence>
<comment type="cofactor">
    <cofactor evidence="1">
        <name>FMN</name>
        <dbReference type="ChEBI" id="CHEBI:58210"/>
    </cofactor>
</comment>
<keyword evidence="6" id="KW-0288">FMN</keyword>
<dbReference type="SUPFAM" id="SSF50475">
    <property type="entry name" value="FMN-binding split barrel"/>
    <property type="match status" value="1"/>
</dbReference>
<organism evidence="10 11">
    <name type="scientific">Pneumocystis carinii (strain B80)</name>
    <name type="common">Rat pneumocystis pneumonia agent</name>
    <name type="synonym">Pneumocystis carinii f. sp. carinii</name>
    <dbReference type="NCBI Taxonomy" id="1408658"/>
    <lineage>
        <taxon>Eukaryota</taxon>
        <taxon>Fungi</taxon>
        <taxon>Dikarya</taxon>
        <taxon>Ascomycota</taxon>
        <taxon>Taphrinomycotina</taxon>
        <taxon>Pneumocystomycetes</taxon>
        <taxon>Pneumocystaceae</taxon>
        <taxon>Pneumocystis</taxon>
    </lineage>
</organism>
<accession>A0A0W4ZCH8</accession>
<proteinExistence type="inferred from homology"/>
<dbReference type="GO" id="GO:0004733">
    <property type="term" value="F:pyridoxamine phosphate oxidase activity"/>
    <property type="evidence" value="ECO:0007669"/>
    <property type="project" value="UniProtKB-EC"/>
</dbReference>
<dbReference type="Gene3D" id="2.30.110.10">
    <property type="entry name" value="Electron Transport, Fmn-binding Protein, Chain A"/>
    <property type="match status" value="1"/>
</dbReference>
<dbReference type="Proteomes" id="UP000054454">
    <property type="component" value="Unassembled WGS sequence"/>
</dbReference>
<dbReference type="VEuPathDB" id="FungiDB:T552_03021"/>
<comment type="pathway">
    <text evidence="2">Cofactor metabolism; pyridoxal 5'-phosphate salvage; pyridoxal 5'-phosphate from pyridoxamine 5'-phosphate: step 1/1.</text>
</comment>
<dbReference type="RefSeq" id="XP_018224671.1">
    <property type="nucleotide sequence ID" value="XM_018371541.1"/>
</dbReference>
<dbReference type="InterPro" id="IPR000659">
    <property type="entry name" value="Pyridox_Oxase"/>
</dbReference>
<dbReference type="InterPro" id="IPR012349">
    <property type="entry name" value="Split_barrel_FMN-bd"/>
</dbReference>
<keyword evidence="5" id="KW-0285">Flavoprotein</keyword>
<dbReference type="EC" id="1.4.3.5" evidence="4"/>
<keyword evidence="11" id="KW-1185">Reference proteome</keyword>
<protein>
    <recommendedName>
        <fullName evidence="4">pyridoxal 5'-phosphate synthase</fullName>
        <ecNumber evidence="4">1.4.3.5</ecNumber>
    </recommendedName>
</protein>
<dbReference type="NCBIfam" id="TIGR00558">
    <property type="entry name" value="pdxH"/>
    <property type="match status" value="1"/>
</dbReference>
<dbReference type="PANTHER" id="PTHR10851:SF0">
    <property type="entry name" value="PYRIDOXINE-5'-PHOSPHATE OXIDASE"/>
    <property type="match status" value="1"/>
</dbReference>
<evidence type="ECO:0000256" key="6">
    <source>
        <dbReference type="ARBA" id="ARBA00022643"/>
    </source>
</evidence>